<keyword evidence="6" id="KW-0812">Transmembrane</keyword>
<feature type="domain" description="HAMP" evidence="8">
    <location>
        <begin position="213"/>
        <end position="265"/>
    </location>
</feature>
<dbReference type="CDD" id="cd19411">
    <property type="entry name" value="MCP2201-like_sensor"/>
    <property type="match status" value="1"/>
</dbReference>
<dbReference type="FunFam" id="1.10.287.950:FF:000001">
    <property type="entry name" value="Methyl-accepting chemotaxis sensory transducer"/>
    <property type="match status" value="1"/>
</dbReference>
<dbReference type="Pfam" id="PF12729">
    <property type="entry name" value="4HB_MCP_1"/>
    <property type="match status" value="1"/>
</dbReference>
<dbReference type="GO" id="GO:0004888">
    <property type="term" value="F:transmembrane signaling receptor activity"/>
    <property type="evidence" value="ECO:0007669"/>
    <property type="project" value="InterPro"/>
</dbReference>
<keyword evidence="6" id="KW-0472">Membrane</keyword>
<reference evidence="9" key="1">
    <citation type="submission" date="2017-05" db="EMBL/GenBank/DDBJ databases">
        <title>Complete and WGS of Bordetella genogroups.</title>
        <authorList>
            <person name="Spilker T."/>
            <person name="Lipuma J."/>
        </authorList>
    </citation>
    <scope>NUCLEOTIDE SEQUENCE</scope>
    <source>
        <strain evidence="9">AU21707</strain>
    </source>
</reference>
<evidence type="ECO:0000256" key="2">
    <source>
        <dbReference type="ARBA" id="ARBA00022481"/>
    </source>
</evidence>
<evidence type="ECO:0000313" key="9">
    <source>
        <dbReference type="EMBL" id="OZI19816.1"/>
    </source>
</evidence>
<evidence type="ECO:0000259" key="7">
    <source>
        <dbReference type="PROSITE" id="PS50111"/>
    </source>
</evidence>
<evidence type="ECO:0000256" key="6">
    <source>
        <dbReference type="SAM" id="Phobius"/>
    </source>
</evidence>
<dbReference type="Pfam" id="PF00015">
    <property type="entry name" value="MCPsignal"/>
    <property type="match status" value="1"/>
</dbReference>
<evidence type="ECO:0000256" key="1">
    <source>
        <dbReference type="ARBA" id="ARBA00004370"/>
    </source>
</evidence>
<dbReference type="EMBL" id="NEVJ01000003">
    <property type="protein sequence ID" value="OZI19816.1"/>
    <property type="molecule type" value="Genomic_DNA"/>
</dbReference>
<dbReference type="InterPro" id="IPR047347">
    <property type="entry name" value="YvaQ-like_sensor"/>
</dbReference>
<accession>A0A261R474</accession>
<evidence type="ECO:0000259" key="8">
    <source>
        <dbReference type="PROSITE" id="PS50885"/>
    </source>
</evidence>
<dbReference type="PRINTS" id="PR00260">
    <property type="entry name" value="CHEMTRNSDUCR"/>
</dbReference>
<keyword evidence="6" id="KW-1133">Transmembrane helix</keyword>
<feature type="domain" description="Methyl-accepting transducer" evidence="7">
    <location>
        <begin position="270"/>
        <end position="499"/>
    </location>
</feature>
<dbReference type="PANTHER" id="PTHR43531:SF14">
    <property type="entry name" value="METHYL-ACCEPTING CHEMOTAXIS PROTEIN I-RELATED"/>
    <property type="match status" value="1"/>
</dbReference>
<dbReference type="OrthoDB" id="9806477at2"/>
<organism evidence="9 10">
    <name type="scientific">Bordetella genomosp. 9</name>
    <dbReference type="NCBI Taxonomy" id="1416803"/>
    <lineage>
        <taxon>Bacteria</taxon>
        <taxon>Pseudomonadati</taxon>
        <taxon>Pseudomonadota</taxon>
        <taxon>Betaproteobacteria</taxon>
        <taxon>Burkholderiales</taxon>
        <taxon>Alcaligenaceae</taxon>
        <taxon>Bordetella</taxon>
    </lineage>
</organism>
<dbReference type="GO" id="GO:0007165">
    <property type="term" value="P:signal transduction"/>
    <property type="evidence" value="ECO:0007669"/>
    <property type="project" value="UniProtKB-KW"/>
</dbReference>
<evidence type="ECO:0000256" key="5">
    <source>
        <dbReference type="SAM" id="Coils"/>
    </source>
</evidence>
<dbReference type="RefSeq" id="WP_094848443.1">
    <property type="nucleotide sequence ID" value="NZ_NEVJ01000003.1"/>
</dbReference>
<dbReference type="Pfam" id="PF00672">
    <property type="entry name" value="HAMP"/>
    <property type="match status" value="1"/>
</dbReference>
<dbReference type="Proteomes" id="UP000216857">
    <property type="component" value="Unassembled WGS sequence"/>
</dbReference>
<dbReference type="SMART" id="SM00283">
    <property type="entry name" value="MA"/>
    <property type="match status" value="1"/>
</dbReference>
<dbReference type="CDD" id="cd11386">
    <property type="entry name" value="MCP_signal"/>
    <property type="match status" value="1"/>
</dbReference>
<dbReference type="SUPFAM" id="SSF58104">
    <property type="entry name" value="Methyl-accepting chemotaxis protein (MCP) signaling domain"/>
    <property type="match status" value="1"/>
</dbReference>
<proteinExistence type="inferred from homology"/>
<evidence type="ECO:0008006" key="11">
    <source>
        <dbReference type="Google" id="ProtNLM"/>
    </source>
</evidence>
<keyword evidence="4" id="KW-0807">Transducer</keyword>
<keyword evidence="2" id="KW-0488">Methylation</keyword>
<evidence type="ECO:0000256" key="3">
    <source>
        <dbReference type="ARBA" id="ARBA00029447"/>
    </source>
</evidence>
<keyword evidence="10" id="KW-1185">Reference proteome</keyword>
<dbReference type="InterPro" id="IPR004089">
    <property type="entry name" value="MCPsignal_dom"/>
</dbReference>
<dbReference type="Gene3D" id="6.10.340.10">
    <property type="match status" value="1"/>
</dbReference>
<comment type="caution">
    <text evidence="9">The sequence shown here is derived from an EMBL/GenBank/DDBJ whole genome shotgun (WGS) entry which is preliminary data.</text>
</comment>
<dbReference type="SMART" id="SM00304">
    <property type="entry name" value="HAMP"/>
    <property type="match status" value="1"/>
</dbReference>
<protein>
    <recommendedName>
        <fullName evidence="11">Methyl-accepting chemotaxis protein</fullName>
    </recommendedName>
</protein>
<dbReference type="InterPro" id="IPR051310">
    <property type="entry name" value="MCP_chemotaxis"/>
</dbReference>
<dbReference type="PROSITE" id="PS50111">
    <property type="entry name" value="CHEMOTAXIS_TRANSDUC_2"/>
    <property type="match status" value="1"/>
</dbReference>
<dbReference type="InterPro" id="IPR003660">
    <property type="entry name" value="HAMP_dom"/>
</dbReference>
<dbReference type="InterPro" id="IPR004090">
    <property type="entry name" value="Chemotax_Me-accpt_rcpt"/>
</dbReference>
<dbReference type="Gene3D" id="1.10.287.950">
    <property type="entry name" value="Methyl-accepting chemotaxis protein"/>
    <property type="match status" value="1"/>
</dbReference>
<name>A0A261R474_9BORD</name>
<feature type="coiled-coil region" evidence="5">
    <location>
        <begin position="289"/>
        <end position="326"/>
    </location>
</feature>
<dbReference type="GO" id="GO:0006935">
    <property type="term" value="P:chemotaxis"/>
    <property type="evidence" value="ECO:0007669"/>
    <property type="project" value="InterPro"/>
</dbReference>
<dbReference type="InterPro" id="IPR024478">
    <property type="entry name" value="HlyB_4HB_MCP"/>
</dbReference>
<comment type="subcellular location">
    <subcellularLocation>
        <location evidence="1">Membrane</location>
    </subcellularLocation>
</comment>
<dbReference type="PANTHER" id="PTHR43531">
    <property type="entry name" value="PROTEIN ICFG"/>
    <property type="match status" value="1"/>
</dbReference>
<evidence type="ECO:0000256" key="4">
    <source>
        <dbReference type="PROSITE-ProRule" id="PRU00284"/>
    </source>
</evidence>
<evidence type="ECO:0000313" key="10">
    <source>
        <dbReference type="Proteomes" id="UP000216857"/>
    </source>
</evidence>
<dbReference type="GO" id="GO:0005886">
    <property type="term" value="C:plasma membrane"/>
    <property type="evidence" value="ECO:0007669"/>
    <property type="project" value="TreeGrafter"/>
</dbReference>
<dbReference type="CDD" id="cd06225">
    <property type="entry name" value="HAMP"/>
    <property type="match status" value="1"/>
</dbReference>
<sequence>MDFLSNIRIGTRLAIGFVLVLALSIGSTGYALIAARHNAAETRLMMEKPLTKERITADWYVFIYSAIARTAMIAKSTDGTLSDVFADVIADSVKQGGALLKSLEELISNDEERKLYQASVDGRNAYQKAKNDVMAAKMSGDAAKADRVYTQSFLPTAKAYQESVQAFLAYQRKQINAISAEIAATNERSMGLLMLLGALLVMLGAACAVVITRSITRPLRSAITMANRAAGGDLTARIATTSKDEIGDLIRSMDTMNRGLKDIVRDVQSGTELIHNASAEIASGNLDLSSRTEQQAASLEETAASMEELTATVKQNAENARQANQLAVSASQVAVRGGAVVKDMISTMGAIDGSSRKIVDIIGVIDGIAFQTNILALNAAVEAARAGEQGRGFAVVASEVRNLAQRSASAAKEIKSLIDDSVSNVVAGNKLVAETGGTMDEVVGNIRKLAEMMNEIVAASQEQSMGIEQVNIAISQMDQATQQNAALVEQAAAASQSMRDQADTLGRVVSVFKIDAADNVDAALPSLATSGHARTLIARRVMPT</sequence>
<feature type="transmembrane region" description="Helical" evidence="6">
    <location>
        <begin position="190"/>
        <end position="211"/>
    </location>
</feature>
<dbReference type="AlphaFoldDB" id="A0A261R474"/>
<dbReference type="PROSITE" id="PS50885">
    <property type="entry name" value="HAMP"/>
    <property type="match status" value="1"/>
</dbReference>
<gene>
    <name evidence="9" type="ORF">CAL26_19820</name>
</gene>
<keyword evidence="5" id="KW-0175">Coiled coil</keyword>
<comment type="similarity">
    <text evidence="3">Belongs to the methyl-accepting chemotaxis (MCP) protein family.</text>
</comment>